<accession>A0A1G1WRM3</accession>
<evidence type="ECO:0000313" key="2">
    <source>
        <dbReference type="Proteomes" id="UP000178068"/>
    </source>
</evidence>
<organism evidence="1 2">
    <name type="scientific">Candidatus Woykebacteria bacterium RIFCSPHIGHO2_12_FULL_45_10</name>
    <dbReference type="NCBI Taxonomy" id="1802603"/>
    <lineage>
        <taxon>Bacteria</taxon>
        <taxon>Candidatus Woykeibacteriota</taxon>
    </lineage>
</organism>
<dbReference type="AlphaFoldDB" id="A0A1G1WRM3"/>
<dbReference type="EMBL" id="MHCZ01000005">
    <property type="protein sequence ID" value="OGY30373.1"/>
    <property type="molecule type" value="Genomic_DNA"/>
</dbReference>
<evidence type="ECO:0000313" key="1">
    <source>
        <dbReference type="EMBL" id="OGY30373.1"/>
    </source>
</evidence>
<gene>
    <name evidence="1" type="ORF">A3F35_00515</name>
</gene>
<proteinExistence type="predicted"/>
<comment type="caution">
    <text evidence="1">The sequence shown here is derived from an EMBL/GenBank/DDBJ whole genome shotgun (WGS) entry which is preliminary data.</text>
</comment>
<reference evidence="1 2" key="1">
    <citation type="journal article" date="2016" name="Nat. Commun.">
        <title>Thousands of microbial genomes shed light on interconnected biogeochemical processes in an aquifer system.</title>
        <authorList>
            <person name="Anantharaman K."/>
            <person name="Brown C.T."/>
            <person name="Hug L.A."/>
            <person name="Sharon I."/>
            <person name="Castelle C.J."/>
            <person name="Probst A.J."/>
            <person name="Thomas B.C."/>
            <person name="Singh A."/>
            <person name="Wilkins M.J."/>
            <person name="Karaoz U."/>
            <person name="Brodie E.L."/>
            <person name="Williams K.H."/>
            <person name="Hubbard S.S."/>
            <person name="Banfield J.F."/>
        </authorList>
    </citation>
    <scope>NUCLEOTIDE SEQUENCE [LARGE SCALE GENOMIC DNA]</scope>
</reference>
<dbReference type="STRING" id="1802603.A3F35_00515"/>
<protein>
    <recommendedName>
        <fullName evidence="3">Glycosyltransferase</fullName>
    </recommendedName>
</protein>
<evidence type="ECO:0008006" key="3">
    <source>
        <dbReference type="Google" id="ProtNLM"/>
    </source>
</evidence>
<dbReference type="Proteomes" id="UP000178068">
    <property type="component" value="Unassembled WGS sequence"/>
</dbReference>
<dbReference type="SUPFAM" id="SSF48208">
    <property type="entry name" value="Six-hairpin glycosidases"/>
    <property type="match status" value="1"/>
</dbReference>
<dbReference type="GO" id="GO:0005975">
    <property type="term" value="P:carbohydrate metabolic process"/>
    <property type="evidence" value="ECO:0007669"/>
    <property type="project" value="InterPro"/>
</dbReference>
<sequence>MFTKPDLKKSFNFFAKLTNQNGIMQHTKYGLPDRKQGYSLDDNARALIVAIAWYKLFKNKKGLELARIYLAWLIHAKTDSGYFANFSSFDNVLKKELSEDGFGRAFWALSYAYWAKVRNDLTSPAKTIVDEVAHNLVSIQSPRALAYCLLGLSYLHLADPDKAEWKEKMEILADKLVDLFKKYSTEDWIWFEHIIAYSNHLLPLGLLKAYSIVNKADYKAVGLKTLDFVEGESRLNAVPAPVGSNGWFVKDGERATYDQQPIEASEAVLAHLAAFEITNNPSYKQKAQDWADWYMGNNIQKVSLIDTETGGCYDALMSHGVNKNEGAESIIAFLMTQLAVSDRDVF</sequence>
<name>A0A1G1WRM3_9BACT</name>
<dbReference type="InterPro" id="IPR008928">
    <property type="entry name" value="6-hairpin_glycosidase_sf"/>
</dbReference>